<dbReference type="SUPFAM" id="SSF51735">
    <property type="entry name" value="NAD(P)-binding Rossmann-fold domains"/>
    <property type="match status" value="1"/>
</dbReference>
<dbReference type="EMBL" id="JNSL01000158">
    <property type="protein sequence ID" value="KGA14156.1"/>
    <property type="molecule type" value="Genomic_DNA"/>
</dbReference>
<evidence type="ECO:0000313" key="7">
    <source>
        <dbReference type="EMBL" id="KGA14156.1"/>
    </source>
</evidence>
<dbReference type="GO" id="GO:0016491">
    <property type="term" value="F:oxidoreductase activity"/>
    <property type="evidence" value="ECO:0007669"/>
    <property type="project" value="UniProtKB-KW"/>
</dbReference>
<gene>
    <name evidence="7" type="ORF">GM51_17980</name>
</gene>
<dbReference type="Gene3D" id="3.40.50.720">
    <property type="entry name" value="NAD(P)-binding Rossmann-like Domain"/>
    <property type="match status" value="1"/>
</dbReference>
<dbReference type="AlphaFoldDB" id="A0A094QIE2"/>
<dbReference type="PANTHER" id="PTHR43350">
    <property type="entry name" value="NAD-DEPENDENT ALCOHOL DEHYDROGENASE"/>
    <property type="match status" value="1"/>
</dbReference>
<accession>A0A094QIE2</accession>
<organism evidence="7">
    <name type="scientific">freshwater metagenome</name>
    <dbReference type="NCBI Taxonomy" id="449393"/>
    <lineage>
        <taxon>unclassified sequences</taxon>
        <taxon>metagenomes</taxon>
        <taxon>ecological metagenomes</taxon>
    </lineage>
</organism>
<comment type="caution">
    <text evidence="7">The sequence shown here is derived from an EMBL/GenBank/DDBJ whole genome shotgun (WGS) entry which is preliminary data.</text>
</comment>
<comment type="cofactor">
    <cofactor evidence="1">
        <name>Zn(2+)</name>
        <dbReference type="ChEBI" id="CHEBI:29105"/>
    </cofactor>
</comment>
<keyword evidence="5" id="KW-0560">Oxidoreductase</keyword>
<dbReference type="SUPFAM" id="SSF50129">
    <property type="entry name" value="GroES-like"/>
    <property type="match status" value="1"/>
</dbReference>
<evidence type="ECO:0000256" key="5">
    <source>
        <dbReference type="ARBA" id="ARBA00023002"/>
    </source>
</evidence>
<reference evidence="7" key="1">
    <citation type="submission" date="2014-06" db="EMBL/GenBank/DDBJ databases">
        <title>Key roles for freshwater Actinobacteria revealed by deep metagenomic sequencing.</title>
        <authorList>
            <person name="Ghai R."/>
            <person name="Mizuno C.M."/>
            <person name="Picazo A."/>
            <person name="Camacho A."/>
            <person name="Rodriguez-Valera F."/>
        </authorList>
    </citation>
    <scope>NUCLEOTIDE SEQUENCE</scope>
</reference>
<evidence type="ECO:0000256" key="2">
    <source>
        <dbReference type="ARBA" id="ARBA00008072"/>
    </source>
</evidence>
<dbReference type="InterPro" id="IPR013154">
    <property type="entry name" value="ADH-like_N"/>
</dbReference>
<evidence type="ECO:0000256" key="4">
    <source>
        <dbReference type="ARBA" id="ARBA00022833"/>
    </source>
</evidence>
<proteinExistence type="inferred from homology"/>
<evidence type="ECO:0000256" key="1">
    <source>
        <dbReference type="ARBA" id="ARBA00001947"/>
    </source>
</evidence>
<evidence type="ECO:0000259" key="6">
    <source>
        <dbReference type="Pfam" id="PF08240"/>
    </source>
</evidence>
<name>A0A094QIE2_9ZZZZ</name>
<keyword evidence="4" id="KW-0862">Zinc</keyword>
<dbReference type="PANTHER" id="PTHR43350:SF17">
    <property type="entry name" value="NAD-DEPENDENT ALCOHOL DEHYDROGENASE"/>
    <property type="match status" value="1"/>
</dbReference>
<dbReference type="InterPro" id="IPR036291">
    <property type="entry name" value="NAD(P)-bd_dom_sf"/>
</dbReference>
<dbReference type="InterPro" id="IPR011032">
    <property type="entry name" value="GroES-like_sf"/>
</dbReference>
<comment type="similarity">
    <text evidence="2">Belongs to the zinc-containing alcohol dehydrogenase family.</text>
</comment>
<dbReference type="Pfam" id="PF08240">
    <property type="entry name" value="ADH_N"/>
    <property type="match status" value="1"/>
</dbReference>
<protein>
    <recommendedName>
        <fullName evidence="6">Alcohol dehydrogenase-like N-terminal domain-containing protein</fullName>
    </recommendedName>
</protein>
<sequence length="336" mass="36167">MQSSKAVIFHSAGTGALSEVELPIIGDTQVAIRTHYSGVSTGTDKWVISGRFEWGNFSFPLVPGYQRTGVVEQIGNKVSTVKVGQQVFATASLNYVNATAGWGAHTEYGICEELEVFDATAIPLNRAAFGVVAQVGFNAASRITANVGDGVIIVGDGVIGASGALCAKARGFRTLLLGRHDSKLAKINALGVFTANIKSVTQDELSDFKPTAVIDTVQNPEAFEMYHRSLPATWAAESFGNSRIGTGQIIYSGHTPDGIKSWADMAHLQKQELTVHFVSGWTKDRLIKTLSLMKTDQLSLEKLATEYQSTDNSIESLFNNIRSGKSPDVASYINWT</sequence>
<evidence type="ECO:0000256" key="3">
    <source>
        <dbReference type="ARBA" id="ARBA00022723"/>
    </source>
</evidence>
<dbReference type="CDD" id="cd05188">
    <property type="entry name" value="MDR"/>
    <property type="match status" value="1"/>
</dbReference>
<keyword evidence="3" id="KW-0479">Metal-binding</keyword>
<feature type="domain" description="Alcohol dehydrogenase-like N-terminal" evidence="6">
    <location>
        <begin position="26"/>
        <end position="116"/>
    </location>
</feature>
<dbReference type="GO" id="GO:0046872">
    <property type="term" value="F:metal ion binding"/>
    <property type="evidence" value="ECO:0007669"/>
    <property type="project" value="UniProtKB-KW"/>
</dbReference>
<dbReference type="Gene3D" id="3.90.180.10">
    <property type="entry name" value="Medium-chain alcohol dehydrogenases, catalytic domain"/>
    <property type="match status" value="1"/>
</dbReference>